<protein>
    <submittedName>
        <fullName evidence="2">Uncharacterized protein LOC106113719</fullName>
    </submittedName>
</protein>
<evidence type="ECO:0000313" key="2">
    <source>
        <dbReference type="RefSeq" id="XP_013162043.1"/>
    </source>
</evidence>
<name>A0AAJ6YZJ3_PAPXU</name>
<proteinExistence type="predicted"/>
<reference evidence="2" key="1">
    <citation type="submission" date="2025-08" db="UniProtKB">
        <authorList>
            <consortium name="RefSeq"/>
        </authorList>
    </citation>
    <scope>IDENTIFICATION</scope>
</reference>
<feature type="chain" id="PRO_5042503104" evidence="1">
    <location>
        <begin position="22"/>
        <end position="170"/>
    </location>
</feature>
<evidence type="ECO:0000256" key="1">
    <source>
        <dbReference type="SAM" id="SignalP"/>
    </source>
</evidence>
<organism evidence="2">
    <name type="scientific">Papilio xuthus</name>
    <name type="common">Asian swallowtail butterfly</name>
    <dbReference type="NCBI Taxonomy" id="66420"/>
    <lineage>
        <taxon>Eukaryota</taxon>
        <taxon>Metazoa</taxon>
        <taxon>Ecdysozoa</taxon>
        <taxon>Arthropoda</taxon>
        <taxon>Hexapoda</taxon>
        <taxon>Insecta</taxon>
        <taxon>Pterygota</taxon>
        <taxon>Neoptera</taxon>
        <taxon>Endopterygota</taxon>
        <taxon>Lepidoptera</taxon>
        <taxon>Glossata</taxon>
        <taxon>Ditrysia</taxon>
        <taxon>Papilionoidea</taxon>
        <taxon>Papilionidae</taxon>
        <taxon>Papilioninae</taxon>
        <taxon>Papilio</taxon>
    </lineage>
</organism>
<gene>
    <name evidence="2" type="primary">LOC106113719</name>
</gene>
<dbReference type="RefSeq" id="XP_013162043.1">
    <property type="nucleotide sequence ID" value="XM_013306589.1"/>
</dbReference>
<keyword evidence="1" id="KW-0732">Signal</keyword>
<dbReference type="KEGG" id="pxu:106113719"/>
<dbReference type="AlphaFoldDB" id="A0AAJ6YZJ3"/>
<dbReference type="Proteomes" id="UP000694872">
    <property type="component" value="Unplaced"/>
</dbReference>
<feature type="signal peptide" evidence="1">
    <location>
        <begin position="1"/>
        <end position="21"/>
    </location>
</feature>
<sequence>MHSSLFATLSVFFCGTDFVMSKSQGGSQELVQPQRKFKLPTKDEILLSSDTWEINPNLNSMWTYRPAPIQSQPEDMLPRRVVLKTPHSLTRLAKTFTFGFEPYFDKDFFEPFERRQRPVTLITFRRNGLLPRIINKVESTTNAENKIAELQSPFNEIGSYWQEDPTLMNF</sequence>
<dbReference type="GeneID" id="106113719"/>
<accession>A0AAJ6YZJ3</accession>